<dbReference type="InterPro" id="IPR049253">
    <property type="entry name" value="DUF6886"/>
</dbReference>
<dbReference type="STRING" id="35752.SAMN05421541_111310"/>
<dbReference type="Pfam" id="PF21820">
    <property type="entry name" value="DUF6886"/>
    <property type="match status" value="1"/>
</dbReference>
<name>A0A1I2J4J5_9ACTN</name>
<protein>
    <submittedName>
        <fullName evidence="1">Uncharacterized protein</fullName>
    </submittedName>
</protein>
<reference evidence="1 2" key="1">
    <citation type="submission" date="2016-10" db="EMBL/GenBank/DDBJ databases">
        <authorList>
            <person name="de Groot N.N."/>
        </authorList>
    </citation>
    <scope>NUCLEOTIDE SEQUENCE [LARGE SCALE GENOMIC DNA]</scope>
    <source>
        <strain evidence="1 2">DSM 43019</strain>
    </source>
</reference>
<sequence length="180" mass="20366">MRPEPGQVLHFSEDPTITRFVPHVAATAHQPEPYVWAVDHDRAPDYWFPRQCPRALAWVRPGVTTDEDRDRIIGAGCGDRVHAIEYAWWEAMRTTTLYAYRLPAGQFRRFGETESHAHVATEPVEPLGPPEPVGDLIAWHAAAGIQLRLLDNLWPFWDQVITSTIGFSGIRLRNAAPRPA</sequence>
<keyword evidence="2" id="KW-1185">Reference proteome</keyword>
<dbReference type="EMBL" id="FONV01000011">
    <property type="protein sequence ID" value="SFF49454.1"/>
    <property type="molecule type" value="Genomic_DNA"/>
</dbReference>
<dbReference type="OrthoDB" id="156685at2"/>
<evidence type="ECO:0000313" key="2">
    <source>
        <dbReference type="Proteomes" id="UP000199645"/>
    </source>
</evidence>
<dbReference type="AlphaFoldDB" id="A0A1I2J4J5"/>
<dbReference type="RefSeq" id="WP_093619214.1">
    <property type="nucleotide sequence ID" value="NZ_BOMT01000060.1"/>
</dbReference>
<gene>
    <name evidence="1" type="ORF">SAMN05421541_111310</name>
</gene>
<organism evidence="1 2">
    <name type="scientific">Actinoplanes philippinensis</name>
    <dbReference type="NCBI Taxonomy" id="35752"/>
    <lineage>
        <taxon>Bacteria</taxon>
        <taxon>Bacillati</taxon>
        <taxon>Actinomycetota</taxon>
        <taxon>Actinomycetes</taxon>
        <taxon>Micromonosporales</taxon>
        <taxon>Micromonosporaceae</taxon>
        <taxon>Actinoplanes</taxon>
    </lineage>
</organism>
<proteinExistence type="predicted"/>
<evidence type="ECO:0000313" key="1">
    <source>
        <dbReference type="EMBL" id="SFF49454.1"/>
    </source>
</evidence>
<dbReference type="Proteomes" id="UP000199645">
    <property type="component" value="Unassembled WGS sequence"/>
</dbReference>
<accession>A0A1I2J4J5</accession>